<dbReference type="RefSeq" id="WP_157682415.1">
    <property type="nucleotide sequence ID" value="NZ_AONB01000024.1"/>
</dbReference>
<evidence type="ECO:0000313" key="1">
    <source>
        <dbReference type="EMBL" id="EXJ09422.1"/>
    </source>
</evidence>
<protein>
    <submittedName>
        <fullName evidence="1">Uncharacterized protein</fullName>
    </submittedName>
</protein>
<reference evidence="1 2" key="2">
    <citation type="journal article" date="2015" name="Syst. Appl. Microbiol.">
        <title>Nitrincola nitratireducens sp. nov. isolated from a haloalkaline crater lake.</title>
        <authorList>
            <person name="Singh A."/>
            <person name="Vaidya B."/>
            <person name="Tanuku N.R."/>
            <person name="Pinnaka A.K."/>
        </authorList>
    </citation>
    <scope>NUCLEOTIDE SEQUENCE [LARGE SCALE GENOMIC DNA]</scope>
    <source>
        <strain evidence="1 2">AK23</strain>
    </source>
</reference>
<sequence>MVTSNFWNNEFPDGEYSKSADEVQHINRILSAVAAQDIPAEKRGQVADYIHFSLLHETIEPAIKDKLEPLLIQLQEFQAK</sequence>
<organism evidence="1 2">
    <name type="scientific">Nitrincola nitratireducens</name>
    <dbReference type="NCBI Taxonomy" id="1229521"/>
    <lineage>
        <taxon>Bacteria</taxon>
        <taxon>Pseudomonadati</taxon>
        <taxon>Pseudomonadota</taxon>
        <taxon>Gammaproteobacteria</taxon>
        <taxon>Oceanospirillales</taxon>
        <taxon>Oceanospirillaceae</taxon>
        <taxon>Nitrincola</taxon>
    </lineage>
</organism>
<comment type="caution">
    <text evidence="1">The sequence shown here is derived from an EMBL/GenBank/DDBJ whole genome shotgun (WGS) entry which is preliminary data.</text>
</comment>
<keyword evidence="2" id="KW-1185">Reference proteome</keyword>
<dbReference type="STRING" id="1229521.D791_03581"/>
<name>W9UZY6_9GAMM</name>
<reference evidence="2" key="1">
    <citation type="submission" date="2012-11" db="EMBL/GenBank/DDBJ databases">
        <authorList>
            <person name="Singh A."/>
            <person name="Pinnaka A.K."/>
            <person name="Vaidya B."/>
        </authorList>
    </citation>
    <scope>NUCLEOTIDE SEQUENCE [LARGE SCALE GENOMIC DNA]</scope>
    <source>
        <strain evidence="2">AK23</strain>
    </source>
</reference>
<dbReference type="Proteomes" id="UP000019464">
    <property type="component" value="Unassembled WGS sequence"/>
</dbReference>
<evidence type="ECO:0000313" key="2">
    <source>
        <dbReference type="Proteomes" id="UP000019464"/>
    </source>
</evidence>
<dbReference type="AlphaFoldDB" id="W9UZY6"/>
<dbReference type="OrthoDB" id="9845503at2"/>
<gene>
    <name evidence="1" type="ORF">D791_03581</name>
</gene>
<dbReference type="EMBL" id="AONB01000024">
    <property type="protein sequence ID" value="EXJ09422.1"/>
    <property type="molecule type" value="Genomic_DNA"/>
</dbReference>
<accession>W9UZY6</accession>
<proteinExistence type="predicted"/>